<organism evidence="2 3">
    <name type="scientific">Sphaerosporella brunnea</name>
    <dbReference type="NCBI Taxonomy" id="1250544"/>
    <lineage>
        <taxon>Eukaryota</taxon>
        <taxon>Fungi</taxon>
        <taxon>Dikarya</taxon>
        <taxon>Ascomycota</taxon>
        <taxon>Pezizomycotina</taxon>
        <taxon>Pezizomycetes</taxon>
        <taxon>Pezizales</taxon>
        <taxon>Pyronemataceae</taxon>
        <taxon>Sphaerosporella</taxon>
    </lineage>
</organism>
<evidence type="ECO:0000256" key="1">
    <source>
        <dbReference type="SAM" id="MobiDB-lite"/>
    </source>
</evidence>
<protein>
    <submittedName>
        <fullName evidence="2">Uncharacterized protein</fullName>
    </submittedName>
</protein>
<dbReference type="InParanoid" id="A0A5J5ETI9"/>
<name>A0A5J5ETI9_9PEZI</name>
<accession>A0A5J5ETI9</accession>
<evidence type="ECO:0000313" key="2">
    <source>
        <dbReference type="EMBL" id="KAA8903146.1"/>
    </source>
</evidence>
<gene>
    <name evidence="2" type="ORF">FN846DRAFT_63109</name>
</gene>
<dbReference type="Proteomes" id="UP000326924">
    <property type="component" value="Unassembled WGS sequence"/>
</dbReference>
<dbReference type="EMBL" id="VXIS01000121">
    <property type="protein sequence ID" value="KAA8903146.1"/>
    <property type="molecule type" value="Genomic_DNA"/>
</dbReference>
<keyword evidence="3" id="KW-1185">Reference proteome</keyword>
<feature type="region of interest" description="Disordered" evidence="1">
    <location>
        <begin position="293"/>
        <end position="329"/>
    </location>
</feature>
<proteinExistence type="predicted"/>
<sequence>MLIQNSARLVKAIFLVFLRSRPDSPKTSKGLVSRSDATAKEAVVGTISVLLPPKSGAAGSARYQIMSSFQLRMQETGYNFLVPSIPFYSYAPALESHCFMYVGHHPGRLRSIVLDNRTYTPLQTCGHTTADVQVFFFFFFFGHVSSRPGQQPFASLLRKKKKKKKTNPVDPLLVHHSTRIDGLIDFLDCDLRMPESNCPWAPRSTVGCVPASQLHGCSQVRCEGSISSLQGGKKKKKRSCSSFPMAPIQKLPNRTEMQCCMPSLRLAPHSPVNSKYCRKYTCITYHHSPSLWKQTSKTTPPKFHSRIAGQPANHIPALGHLSETRSRVE</sequence>
<dbReference type="AlphaFoldDB" id="A0A5J5ETI9"/>
<reference evidence="2 3" key="1">
    <citation type="submission" date="2019-09" db="EMBL/GenBank/DDBJ databases">
        <title>Draft genome of the ectomycorrhizal ascomycete Sphaerosporella brunnea.</title>
        <authorList>
            <consortium name="DOE Joint Genome Institute"/>
            <person name="Benucci G.M."/>
            <person name="Marozzi G."/>
            <person name="Antonielli L."/>
            <person name="Sanchez S."/>
            <person name="Marco P."/>
            <person name="Wang X."/>
            <person name="Falini L.B."/>
            <person name="Barry K."/>
            <person name="Haridas S."/>
            <person name="Lipzen A."/>
            <person name="Labutti K."/>
            <person name="Grigoriev I.V."/>
            <person name="Murat C."/>
            <person name="Martin F."/>
            <person name="Albertini E."/>
            <person name="Donnini D."/>
            <person name="Bonito G."/>
        </authorList>
    </citation>
    <scope>NUCLEOTIDE SEQUENCE [LARGE SCALE GENOMIC DNA]</scope>
    <source>
        <strain evidence="2 3">Sb_GMNB300</strain>
    </source>
</reference>
<evidence type="ECO:0000313" key="3">
    <source>
        <dbReference type="Proteomes" id="UP000326924"/>
    </source>
</evidence>
<comment type="caution">
    <text evidence="2">The sequence shown here is derived from an EMBL/GenBank/DDBJ whole genome shotgun (WGS) entry which is preliminary data.</text>
</comment>